<keyword evidence="5" id="KW-1185">Reference proteome</keyword>
<dbReference type="SUPFAM" id="SSF51735">
    <property type="entry name" value="NAD(P)-binding Rossmann-fold domains"/>
    <property type="match status" value="1"/>
</dbReference>
<gene>
    <name evidence="4" type="ORF">GCM10009639_64420</name>
</gene>
<organism evidence="4 5">
    <name type="scientific">Kitasatospora putterlickiae</name>
    <dbReference type="NCBI Taxonomy" id="221725"/>
    <lineage>
        <taxon>Bacteria</taxon>
        <taxon>Bacillati</taxon>
        <taxon>Actinomycetota</taxon>
        <taxon>Actinomycetes</taxon>
        <taxon>Kitasatosporales</taxon>
        <taxon>Streptomycetaceae</taxon>
        <taxon>Kitasatospora</taxon>
    </lineage>
</organism>
<feature type="domain" description="DUF1731" evidence="3">
    <location>
        <begin position="290"/>
        <end position="335"/>
    </location>
</feature>
<feature type="domain" description="NAD-dependent epimerase/dehydratase" evidence="2">
    <location>
        <begin position="39"/>
        <end position="254"/>
    </location>
</feature>
<dbReference type="InterPro" id="IPR010099">
    <property type="entry name" value="SDR39U1"/>
</dbReference>
<comment type="caution">
    <text evidence="4">The sequence shown here is derived from an EMBL/GenBank/DDBJ whole genome shotgun (WGS) entry which is preliminary data.</text>
</comment>
<name>A0ABP4J8E0_9ACTN</name>
<dbReference type="InterPro" id="IPR001509">
    <property type="entry name" value="Epimerase_deHydtase"/>
</dbReference>
<evidence type="ECO:0000259" key="3">
    <source>
        <dbReference type="Pfam" id="PF08338"/>
    </source>
</evidence>
<comment type="similarity">
    <text evidence="1">Belongs to the NAD(P)-dependent epimerase/dehydratase family. SDR39U1 subfamily.</text>
</comment>
<dbReference type="InterPro" id="IPR013549">
    <property type="entry name" value="DUF1731"/>
</dbReference>
<evidence type="ECO:0000259" key="2">
    <source>
        <dbReference type="Pfam" id="PF01370"/>
    </source>
</evidence>
<dbReference type="PANTHER" id="PTHR11092:SF0">
    <property type="entry name" value="EPIMERASE FAMILY PROTEIN SDR39U1"/>
    <property type="match status" value="1"/>
</dbReference>
<dbReference type="PANTHER" id="PTHR11092">
    <property type="entry name" value="SUGAR NUCLEOTIDE EPIMERASE RELATED"/>
    <property type="match status" value="1"/>
</dbReference>
<protein>
    <submittedName>
        <fullName evidence="4">TIGR01777 family oxidoreductase</fullName>
    </submittedName>
</protein>
<dbReference type="Pfam" id="PF08338">
    <property type="entry name" value="DUF1731"/>
    <property type="match status" value="1"/>
</dbReference>
<evidence type="ECO:0000313" key="4">
    <source>
        <dbReference type="EMBL" id="GAA1412275.1"/>
    </source>
</evidence>
<dbReference type="NCBIfam" id="TIGR01777">
    <property type="entry name" value="yfcH"/>
    <property type="match status" value="1"/>
</dbReference>
<proteinExistence type="inferred from homology"/>
<dbReference type="InterPro" id="IPR036291">
    <property type="entry name" value="NAD(P)-bd_dom_sf"/>
</dbReference>
<dbReference type="Proteomes" id="UP001499863">
    <property type="component" value="Unassembled WGS sequence"/>
</dbReference>
<sequence>MRGMLTTPGADVHGITRRRAERALPAARGPGCEDGRMRIAVTGSTGLIGSALVDSLLTDGHQVVRLVRHRSKTGPRPDGTTAIGWNPLLGQVDRAGLADVDAVVHLAGAGVGDRRWSEGYKREIRESRVLGTETLAVALAGLDEPPKVLVSASAVGYYGQTGDRVIDESSPAGDDFLAGVCVEWEAAAGPAERAGVRVVHPRTGLVLSAAGGAGGRLFPLFRLGLGGRLGDGRQYWSFISLADEVAALRFLIDREDMSGPVNLTAPEPVTNAGLTTALGRALHRPTPFPVPKAVLDAVLGELAVEVVGSHRVVPRRLLDAGFRFEHPDVDSAVRAAL</sequence>
<accession>A0ABP4J8E0</accession>
<dbReference type="Pfam" id="PF01370">
    <property type="entry name" value="Epimerase"/>
    <property type="match status" value="1"/>
</dbReference>
<dbReference type="Gene3D" id="3.40.50.720">
    <property type="entry name" value="NAD(P)-binding Rossmann-like Domain"/>
    <property type="match status" value="1"/>
</dbReference>
<dbReference type="EMBL" id="BAAAKJ010000431">
    <property type="protein sequence ID" value="GAA1412275.1"/>
    <property type="molecule type" value="Genomic_DNA"/>
</dbReference>
<evidence type="ECO:0000256" key="1">
    <source>
        <dbReference type="ARBA" id="ARBA00009353"/>
    </source>
</evidence>
<evidence type="ECO:0000313" key="5">
    <source>
        <dbReference type="Proteomes" id="UP001499863"/>
    </source>
</evidence>
<reference evidence="5" key="1">
    <citation type="journal article" date="2019" name="Int. J. Syst. Evol. Microbiol.">
        <title>The Global Catalogue of Microorganisms (GCM) 10K type strain sequencing project: providing services to taxonomists for standard genome sequencing and annotation.</title>
        <authorList>
            <consortium name="The Broad Institute Genomics Platform"/>
            <consortium name="The Broad Institute Genome Sequencing Center for Infectious Disease"/>
            <person name="Wu L."/>
            <person name="Ma J."/>
        </authorList>
    </citation>
    <scope>NUCLEOTIDE SEQUENCE [LARGE SCALE GENOMIC DNA]</scope>
    <source>
        <strain evidence="5">JCM 12393</strain>
    </source>
</reference>